<gene>
    <name evidence="2" type="ORF">PSAL_023310</name>
</gene>
<dbReference type="AlphaFoldDB" id="A0A418SIC4"/>
<dbReference type="EMBL" id="CP060436">
    <property type="protein sequence ID" value="QPM91082.1"/>
    <property type="molecule type" value="Genomic_DNA"/>
</dbReference>
<proteinExistence type="predicted"/>
<feature type="region of interest" description="Disordered" evidence="1">
    <location>
        <begin position="284"/>
        <end position="324"/>
    </location>
</feature>
<dbReference type="SUPFAM" id="SSF51735">
    <property type="entry name" value="NAD(P)-binding Rossmann-fold domains"/>
    <property type="match status" value="1"/>
</dbReference>
<dbReference type="RefSeq" id="WP_196222746.1">
    <property type="nucleotide sequence ID" value="NZ_CP060436.1"/>
</dbReference>
<sequence length="324" mass="35639">MQPTKTSQNVLILGARGKFGSHAQAAFEAAGWRTHCFQRGQDDLMQAAQGMDVIVMGWNPVDYSRWKAELLPMHEAVIAAASAAGATVILPGNVYVFGPASPPVWSLQTPHRATNPLGQLRIKVEQMYRTAPCRVILLRCGDFIDTRPSGNWFDQIITRPLARGRITYPGPADRPHAWAYLPDAARAAVALAKIREDLAGFEDVPFPGYTLTGGELAAALASALGRPVRVARFHWLIVTLLRPVMAGASGLIEMRYLWEKPQRLDSARLAQLLPDWQPTPLPEALEAVTDSLPGRARRRPSDRGAKHHPTSRGKRKLHLDHRGG</sequence>
<organism evidence="2 3">
    <name type="scientific">Pseudooceanicola algae</name>
    <dbReference type="NCBI Taxonomy" id="1537215"/>
    <lineage>
        <taxon>Bacteria</taxon>
        <taxon>Pseudomonadati</taxon>
        <taxon>Pseudomonadota</taxon>
        <taxon>Alphaproteobacteria</taxon>
        <taxon>Rhodobacterales</taxon>
        <taxon>Paracoccaceae</taxon>
        <taxon>Pseudooceanicola</taxon>
    </lineage>
</organism>
<name>A0A418SIC4_9RHOB</name>
<dbReference type="Proteomes" id="UP000283786">
    <property type="component" value="Chromosome"/>
</dbReference>
<evidence type="ECO:0000256" key="1">
    <source>
        <dbReference type="SAM" id="MobiDB-lite"/>
    </source>
</evidence>
<dbReference type="KEGG" id="palw:PSAL_023310"/>
<keyword evidence="3" id="KW-1185">Reference proteome</keyword>
<dbReference type="Gene3D" id="3.40.50.720">
    <property type="entry name" value="NAD(P)-binding Rossmann-like Domain"/>
    <property type="match status" value="1"/>
</dbReference>
<evidence type="ECO:0008006" key="4">
    <source>
        <dbReference type="Google" id="ProtNLM"/>
    </source>
</evidence>
<reference evidence="2 3" key="1">
    <citation type="submission" date="2020-08" db="EMBL/GenBank/DDBJ databases">
        <title>Genome sequence of Rhodobacteraceae bacterium Lw-13e.</title>
        <authorList>
            <person name="Poehlein A."/>
            <person name="Wolter L."/>
            <person name="Daniel R."/>
            <person name="Brinkhoff T."/>
        </authorList>
    </citation>
    <scope>NUCLEOTIDE SEQUENCE [LARGE SCALE GENOMIC DNA]</scope>
    <source>
        <strain evidence="2 3">Lw-13e</strain>
    </source>
</reference>
<accession>A0A418SIC4</accession>
<dbReference type="InterPro" id="IPR036291">
    <property type="entry name" value="NAD(P)-bd_dom_sf"/>
</dbReference>
<evidence type="ECO:0000313" key="3">
    <source>
        <dbReference type="Proteomes" id="UP000283786"/>
    </source>
</evidence>
<evidence type="ECO:0000313" key="2">
    <source>
        <dbReference type="EMBL" id="QPM91082.1"/>
    </source>
</evidence>
<protein>
    <recommendedName>
        <fullName evidence="4">RmlD substrate binding domain protein</fullName>
    </recommendedName>
</protein>
<feature type="compositionally biased region" description="Basic residues" evidence="1">
    <location>
        <begin position="305"/>
        <end position="324"/>
    </location>
</feature>